<gene>
    <name evidence="1" type="ORF">SCLCIDRAFT_24932</name>
</gene>
<keyword evidence="2" id="KW-1185">Reference proteome</keyword>
<dbReference type="Proteomes" id="UP000053989">
    <property type="component" value="Unassembled WGS sequence"/>
</dbReference>
<accession>A0A0C3E2D7</accession>
<dbReference type="HOGENOM" id="CLU_035918_5_0_1"/>
<proteinExistence type="predicted"/>
<evidence type="ECO:0000313" key="2">
    <source>
        <dbReference type="Proteomes" id="UP000053989"/>
    </source>
</evidence>
<dbReference type="InterPro" id="IPR046521">
    <property type="entry name" value="DUF6698"/>
</dbReference>
<name>A0A0C3E2D7_9AGAM</name>
<reference evidence="1 2" key="1">
    <citation type="submission" date="2014-04" db="EMBL/GenBank/DDBJ databases">
        <authorList>
            <consortium name="DOE Joint Genome Institute"/>
            <person name="Kuo A."/>
            <person name="Kohler A."/>
            <person name="Nagy L.G."/>
            <person name="Floudas D."/>
            <person name="Copeland A."/>
            <person name="Barry K.W."/>
            <person name="Cichocki N."/>
            <person name="Veneault-Fourrey C."/>
            <person name="LaButti K."/>
            <person name="Lindquist E.A."/>
            <person name="Lipzen A."/>
            <person name="Lundell T."/>
            <person name="Morin E."/>
            <person name="Murat C."/>
            <person name="Sun H."/>
            <person name="Tunlid A."/>
            <person name="Henrissat B."/>
            <person name="Grigoriev I.V."/>
            <person name="Hibbett D.S."/>
            <person name="Martin F."/>
            <person name="Nordberg H.P."/>
            <person name="Cantor M.N."/>
            <person name="Hua S.X."/>
        </authorList>
    </citation>
    <scope>NUCLEOTIDE SEQUENCE [LARGE SCALE GENOMIC DNA]</scope>
    <source>
        <strain evidence="1 2">Foug A</strain>
    </source>
</reference>
<evidence type="ECO:0000313" key="1">
    <source>
        <dbReference type="EMBL" id="KIM62644.1"/>
    </source>
</evidence>
<dbReference type="OrthoDB" id="3160134at2759"/>
<dbReference type="AlphaFoldDB" id="A0A0C3E2D7"/>
<dbReference type="InParanoid" id="A0A0C3E2D7"/>
<dbReference type="EMBL" id="KN822041">
    <property type="protein sequence ID" value="KIM62644.1"/>
    <property type="molecule type" value="Genomic_DNA"/>
</dbReference>
<dbReference type="Pfam" id="PF20414">
    <property type="entry name" value="DUF6698"/>
    <property type="match status" value="1"/>
</dbReference>
<protein>
    <submittedName>
        <fullName evidence="1">Uncharacterized protein</fullName>
    </submittedName>
</protein>
<reference evidence="2" key="2">
    <citation type="submission" date="2015-01" db="EMBL/GenBank/DDBJ databases">
        <title>Evolutionary Origins and Diversification of the Mycorrhizal Mutualists.</title>
        <authorList>
            <consortium name="DOE Joint Genome Institute"/>
            <consortium name="Mycorrhizal Genomics Consortium"/>
            <person name="Kohler A."/>
            <person name="Kuo A."/>
            <person name="Nagy L.G."/>
            <person name="Floudas D."/>
            <person name="Copeland A."/>
            <person name="Barry K.W."/>
            <person name="Cichocki N."/>
            <person name="Veneault-Fourrey C."/>
            <person name="LaButti K."/>
            <person name="Lindquist E.A."/>
            <person name="Lipzen A."/>
            <person name="Lundell T."/>
            <person name="Morin E."/>
            <person name="Murat C."/>
            <person name="Riley R."/>
            <person name="Ohm R."/>
            <person name="Sun H."/>
            <person name="Tunlid A."/>
            <person name="Henrissat B."/>
            <person name="Grigoriev I.V."/>
            <person name="Hibbett D.S."/>
            <person name="Martin F."/>
        </authorList>
    </citation>
    <scope>NUCLEOTIDE SEQUENCE [LARGE SCALE GENOMIC DNA]</scope>
    <source>
        <strain evidence="2">Foug A</strain>
    </source>
</reference>
<sequence length="354" mass="40071">MPDTHAALKHQISTLEEENTQLLAKILVDLAIPVTDLIAEYDRHLELREEDEVSDDTVQGSTEEDYAYCLFRKLIHWCPSVKRFMDADTDEYDMALACQELRKGAEGAQGDDANSLKAAVVNWLNEASPCPEPLLSTTDKSERGFYHDMTGQLLCPVDYDWLDVSYVIQSAIHEYHPKYPVTANTYPALLYTKGQYDPGAPSKGLFKNELLIFIGILPPLHIAKLSSTGLDGEVDGTGSSRKAQKTLHGTRTRCDVARLLKMMSVDPCAIAYTACQLCFTLSSSMSWDLKDKEFNYNTFYCHIINFFEQPLSHRKSDKLKDLLLWWNRKVFGRHNASSYQPQQPEMLSVALSRV</sequence>
<organism evidence="1 2">
    <name type="scientific">Scleroderma citrinum Foug A</name>
    <dbReference type="NCBI Taxonomy" id="1036808"/>
    <lineage>
        <taxon>Eukaryota</taxon>
        <taxon>Fungi</taxon>
        <taxon>Dikarya</taxon>
        <taxon>Basidiomycota</taxon>
        <taxon>Agaricomycotina</taxon>
        <taxon>Agaricomycetes</taxon>
        <taxon>Agaricomycetidae</taxon>
        <taxon>Boletales</taxon>
        <taxon>Sclerodermatineae</taxon>
        <taxon>Sclerodermataceae</taxon>
        <taxon>Scleroderma</taxon>
    </lineage>
</organism>